<evidence type="ECO:0000256" key="5">
    <source>
        <dbReference type="ARBA" id="ARBA00022898"/>
    </source>
</evidence>
<dbReference type="CDD" id="cd00430">
    <property type="entry name" value="PLPDE_III_AR"/>
    <property type="match status" value="1"/>
</dbReference>
<feature type="binding site" evidence="8">
    <location>
        <position position="135"/>
    </location>
    <ligand>
        <name>substrate</name>
    </ligand>
</feature>
<dbReference type="Gene3D" id="3.20.20.10">
    <property type="entry name" value="Alanine racemase"/>
    <property type="match status" value="1"/>
</dbReference>
<dbReference type="PANTHER" id="PTHR30511:SF0">
    <property type="entry name" value="ALANINE RACEMASE, CATABOLIC-RELATED"/>
    <property type="match status" value="1"/>
</dbReference>
<dbReference type="SUPFAM" id="SSF51419">
    <property type="entry name" value="PLP-binding barrel"/>
    <property type="match status" value="1"/>
</dbReference>
<organism evidence="10 11">
    <name type="scientific">Parasphingorhabdus marina DSM 22363</name>
    <dbReference type="NCBI Taxonomy" id="1123272"/>
    <lineage>
        <taxon>Bacteria</taxon>
        <taxon>Pseudomonadati</taxon>
        <taxon>Pseudomonadota</taxon>
        <taxon>Alphaproteobacteria</taxon>
        <taxon>Sphingomonadales</taxon>
        <taxon>Sphingomonadaceae</taxon>
        <taxon>Parasphingorhabdus</taxon>
    </lineage>
</organism>
<dbReference type="InterPro" id="IPR009006">
    <property type="entry name" value="Ala_racemase/Decarboxylase_C"/>
</dbReference>
<dbReference type="InterPro" id="IPR011079">
    <property type="entry name" value="Ala_racemase_C"/>
</dbReference>
<dbReference type="Pfam" id="PF01168">
    <property type="entry name" value="Ala_racemase_N"/>
    <property type="match status" value="1"/>
</dbReference>
<comment type="catalytic activity">
    <reaction evidence="1">
        <text>L-alanine = D-alanine</text>
        <dbReference type="Rhea" id="RHEA:20249"/>
        <dbReference type="ChEBI" id="CHEBI:57416"/>
        <dbReference type="ChEBI" id="CHEBI:57972"/>
        <dbReference type="EC" id="5.1.1.1"/>
    </reaction>
</comment>
<dbReference type="PROSITE" id="PS00395">
    <property type="entry name" value="ALANINE_RACEMASE"/>
    <property type="match status" value="1"/>
</dbReference>
<dbReference type="NCBIfam" id="TIGR00492">
    <property type="entry name" value="alr"/>
    <property type="match status" value="1"/>
</dbReference>
<dbReference type="EC" id="5.1.1.1" evidence="4"/>
<comment type="similarity">
    <text evidence="3">Belongs to the alanine racemase family.</text>
</comment>
<evidence type="ECO:0000313" key="11">
    <source>
        <dbReference type="Proteomes" id="UP000185192"/>
    </source>
</evidence>
<keyword evidence="11" id="KW-1185">Reference proteome</keyword>
<comment type="cofactor">
    <cofactor evidence="2 7">
        <name>pyridoxal 5'-phosphate</name>
        <dbReference type="ChEBI" id="CHEBI:597326"/>
    </cofactor>
</comment>
<evidence type="ECO:0000256" key="3">
    <source>
        <dbReference type="ARBA" id="ARBA00007880"/>
    </source>
</evidence>
<proteinExistence type="inferred from homology"/>
<dbReference type="SMART" id="SM01005">
    <property type="entry name" value="Ala_racemase_C"/>
    <property type="match status" value="1"/>
</dbReference>
<dbReference type="SUPFAM" id="SSF50621">
    <property type="entry name" value="Alanine racemase C-terminal domain-like"/>
    <property type="match status" value="1"/>
</dbReference>
<protein>
    <recommendedName>
        <fullName evidence="4">alanine racemase</fullName>
        <ecNumber evidence="4">5.1.1.1</ecNumber>
    </recommendedName>
</protein>
<dbReference type="Proteomes" id="UP000185192">
    <property type="component" value="Unassembled WGS sequence"/>
</dbReference>
<dbReference type="InterPro" id="IPR001608">
    <property type="entry name" value="Ala_racemase_N"/>
</dbReference>
<evidence type="ECO:0000256" key="6">
    <source>
        <dbReference type="ARBA" id="ARBA00023235"/>
    </source>
</evidence>
<dbReference type="PANTHER" id="PTHR30511">
    <property type="entry name" value="ALANINE RACEMASE"/>
    <property type="match status" value="1"/>
</dbReference>
<dbReference type="GO" id="GO:0030170">
    <property type="term" value="F:pyridoxal phosphate binding"/>
    <property type="evidence" value="ECO:0007669"/>
    <property type="project" value="TreeGrafter"/>
</dbReference>
<dbReference type="GO" id="GO:0008784">
    <property type="term" value="F:alanine racemase activity"/>
    <property type="evidence" value="ECO:0007669"/>
    <property type="project" value="UniProtKB-EC"/>
</dbReference>
<dbReference type="RefSeq" id="WP_074205497.1">
    <property type="nucleotide sequence ID" value="NZ_FSQW01000002.1"/>
</dbReference>
<dbReference type="InterPro" id="IPR029066">
    <property type="entry name" value="PLP-binding_barrel"/>
</dbReference>
<name>A0A1N6FNN5_9SPHN</name>
<evidence type="ECO:0000256" key="2">
    <source>
        <dbReference type="ARBA" id="ARBA00001933"/>
    </source>
</evidence>
<feature type="binding site" evidence="8">
    <location>
        <position position="299"/>
    </location>
    <ligand>
        <name>substrate</name>
    </ligand>
</feature>
<dbReference type="InterPro" id="IPR000821">
    <property type="entry name" value="Ala_racemase"/>
</dbReference>
<feature type="modified residue" description="N6-(pyridoxal phosphate)lysine" evidence="7">
    <location>
        <position position="42"/>
    </location>
</feature>
<dbReference type="PRINTS" id="PR00992">
    <property type="entry name" value="ALARACEMASE"/>
</dbReference>
<evidence type="ECO:0000259" key="9">
    <source>
        <dbReference type="SMART" id="SM01005"/>
    </source>
</evidence>
<reference evidence="11" key="1">
    <citation type="submission" date="2016-11" db="EMBL/GenBank/DDBJ databases">
        <authorList>
            <person name="Varghese N."/>
            <person name="Submissions S."/>
        </authorList>
    </citation>
    <scope>NUCLEOTIDE SEQUENCE [LARGE SCALE GENOMIC DNA]</scope>
    <source>
        <strain evidence="11">DSM 22363</strain>
    </source>
</reference>
<evidence type="ECO:0000256" key="4">
    <source>
        <dbReference type="ARBA" id="ARBA00013089"/>
    </source>
</evidence>
<dbReference type="EMBL" id="FSQW01000002">
    <property type="protein sequence ID" value="SIN96861.1"/>
    <property type="molecule type" value="Genomic_DNA"/>
</dbReference>
<gene>
    <name evidence="10" type="ORF">SAMN02745824_2473</name>
</gene>
<accession>A0A1N6FNN5</accession>
<evidence type="ECO:0000256" key="7">
    <source>
        <dbReference type="PIRSR" id="PIRSR600821-50"/>
    </source>
</evidence>
<dbReference type="AlphaFoldDB" id="A0A1N6FNN5"/>
<dbReference type="GO" id="GO:0030632">
    <property type="term" value="P:D-alanine biosynthetic process"/>
    <property type="evidence" value="ECO:0007669"/>
    <property type="project" value="TreeGrafter"/>
</dbReference>
<feature type="domain" description="Alanine racemase C-terminal" evidence="9">
    <location>
        <begin position="230"/>
        <end position="351"/>
    </location>
</feature>
<dbReference type="InterPro" id="IPR020622">
    <property type="entry name" value="Ala_racemase_pyridoxalP-BS"/>
</dbReference>
<dbReference type="OrthoDB" id="9813814at2"/>
<sequence>MSVGNEDIPASARLRLDGAALVANWNALDRLSGSASAGAAVKADGYGLGARGVTKRLIAAGCRDFYVANWQEASDIADLIAGDARISVLNGVQDSEMPAALASPAKPVLNSLEQARRWRDTGRPCDLMINSGMNRLGINPDQLAQAELDQLDIDMVMSHLASADEDVDQNADQLSEFREALQQVSARRISFANSAGIALGEDYHFDATRPGLALYGGQPRAELKDHIEQVAWPECQIVQIRQLRSGDRLGYNARYIAEDDHPVAILAMGYADGYLRSFAGSGYFVADGQKLPVLGRISMDLTAVDIRSASALAEGDWLGCGYDLPDASVASGLSQYELLTNLGQRFARDWTDTP</sequence>
<evidence type="ECO:0000256" key="1">
    <source>
        <dbReference type="ARBA" id="ARBA00000316"/>
    </source>
</evidence>
<dbReference type="GO" id="GO:0005829">
    <property type="term" value="C:cytosol"/>
    <property type="evidence" value="ECO:0007669"/>
    <property type="project" value="TreeGrafter"/>
</dbReference>
<keyword evidence="6" id="KW-0413">Isomerase</keyword>
<keyword evidence="5 7" id="KW-0663">Pyridoxal phosphate</keyword>
<evidence type="ECO:0000256" key="8">
    <source>
        <dbReference type="PIRSR" id="PIRSR600821-52"/>
    </source>
</evidence>
<dbReference type="Pfam" id="PF00842">
    <property type="entry name" value="Ala_racemase_C"/>
    <property type="match status" value="1"/>
</dbReference>
<dbReference type="STRING" id="1123272.SAMN02745824_2473"/>
<evidence type="ECO:0000313" key="10">
    <source>
        <dbReference type="EMBL" id="SIN96861.1"/>
    </source>
</evidence>
<dbReference type="Gene3D" id="2.40.37.10">
    <property type="entry name" value="Lyase, Ornithine Decarboxylase, Chain A, domain 1"/>
    <property type="match status" value="1"/>
</dbReference>